<name>X1CBG3_9ZZZZ</name>
<dbReference type="PANTHER" id="PTHR43586">
    <property type="entry name" value="CYSTEINE DESULFURASE"/>
    <property type="match status" value="1"/>
</dbReference>
<comment type="caution">
    <text evidence="2">The sequence shown here is derived from an EMBL/GenBank/DDBJ whole genome shotgun (WGS) entry which is preliminary data.</text>
</comment>
<dbReference type="PANTHER" id="PTHR43586:SF15">
    <property type="entry name" value="BLR3095 PROTEIN"/>
    <property type="match status" value="1"/>
</dbReference>
<evidence type="ECO:0000259" key="1">
    <source>
        <dbReference type="Pfam" id="PF00266"/>
    </source>
</evidence>
<dbReference type="Gene3D" id="3.90.1150.10">
    <property type="entry name" value="Aspartate Aminotransferase, domain 1"/>
    <property type="match status" value="1"/>
</dbReference>
<dbReference type="InterPro" id="IPR015422">
    <property type="entry name" value="PyrdxlP-dep_Trfase_small"/>
</dbReference>
<sequence length="254" mass="28548">KKLYGAELRVVKSVDGRVPIDRFAKAIDENTRVVAISQIQFGTGFRADLGTLEKLAHDNGAYLSVDIIQAAGCFETDLVNLKIDFATGQAAKWMLGPIGAGYVYVRKSIMDKIQPRFLGWWGVEKLTEFGYFDREPLADARMFQVGSPAMVAYVGLLESLKVLLQIPSKNRERAALATADYLRKRLTELDIPYYDFGPNNNSATVSCEPPDVEKLNEKLAKNKIHCSVRNGRLRVSPHFYNSTEEIDRLMEYFG</sequence>
<dbReference type="Gene3D" id="3.40.640.10">
    <property type="entry name" value="Type I PLP-dependent aspartate aminotransferase-like (Major domain)"/>
    <property type="match status" value="1"/>
</dbReference>
<gene>
    <name evidence="2" type="ORF">S01H4_46221</name>
</gene>
<dbReference type="InterPro" id="IPR015421">
    <property type="entry name" value="PyrdxlP-dep_Trfase_major"/>
</dbReference>
<evidence type="ECO:0000313" key="2">
    <source>
        <dbReference type="EMBL" id="GAG90552.1"/>
    </source>
</evidence>
<dbReference type="SUPFAM" id="SSF53383">
    <property type="entry name" value="PLP-dependent transferases"/>
    <property type="match status" value="1"/>
</dbReference>
<dbReference type="InterPro" id="IPR015424">
    <property type="entry name" value="PyrdxlP-dep_Trfase"/>
</dbReference>
<feature type="non-terminal residue" evidence="2">
    <location>
        <position position="1"/>
    </location>
</feature>
<organism evidence="2">
    <name type="scientific">marine sediment metagenome</name>
    <dbReference type="NCBI Taxonomy" id="412755"/>
    <lineage>
        <taxon>unclassified sequences</taxon>
        <taxon>metagenomes</taxon>
        <taxon>ecological metagenomes</taxon>
    </lineage>
</organism>
<dbReference type="Pfam" id="PF00266">
    <property type="entry name" value="Aminotran_5"/>
    <property type="match status" value="1"/>
</dbReference>
<accession>X1CBG3</accession>
<dbReference type="InterPro" id="IPR000192">
    <property type="entry name" value="Aminotrans_V_dom"/>
</dbReference>
<feature type="domain" description="Aminotransferase class V" evidence="1">
    <location>
        <begin position="2"/>
        <end position="249"/>
    </location>
</feature>
<dbReference type="EMBL" id="BART01025807">
    <property type="protein sequence ID" value="GAG90552.1"/>
    <property type="molecule type" value="Genomic_DNA"/>
</dbReference>
<dbReference type="AlphaFoldDB" id="X1CBG3"/>
<protein>
    <recommendedName>
        <fullName evidence="1">Aminotransferase class V domain-containing protein</fullName>
    </recommendedName>
</protein>
<reference evidence="2" key="1">
    <citation type="journal article" date="2014" name="Front. Microbiol.">
        <title>High frequency of phylogenetically diverse reductive dehalogenase-homologous genes in deep subseafloor sedimentary metagenomes.</title>
        <authorList>
            <person name="Kawai M."/>
            <person name="Futagami T."/>
            <person name="Toyoda A."/>
            <person name="Takaki Y."/>
            <person name="Nishi S."/>
            <person name="Hori S."/>
            <person name="Arai W."/>
            <person name="Tsubouchi T."/>
            <person name="Morono Y."/>
            <person name="Uchiyama I."/>
            <person name="Ito T."/>
            <person name="Fujiyama A."/>
            <person name="Inagaki F."/>
            <person name="Takami H."/>
        </authorList>
    </citation>
    <scope>NUCLEOTIDE SEQUENCE</scope>
    <source>
        <strain evidence="2">Expedition CK06-06</strain>
    </source>
</reference>
<proteinExistence type="predicted"/>